<organism evidence="1 2">
    <name type="scientific">Ziziphus jujuba var. spinosa</name>
    <dbReference type="NCBI Taxonomy" id="714518"/>
    <lineage>
        <taxon>Eukaryota</taxon>
        <taxon>Viridiplantae</taxon>
        <taxon>Streptophyta</taxon>
        <taxon>Embryophyta</taxon>
        <taxon>Tracheophyta</taxon>
        <taxon>Spermatophyta</taxon>
        <taxon>Magnoliopsida</taxon>
        <taxon>eudicotyledons</taxon>
        <taxon>Gunneridae</taxon>
        <taxon>Pentapetalae</taxon>
        <taxon>rosids</taxon>
        <taxon>fabids</taxon>
        <taxon>Rosales</taxon>
        <taxon>Rhamnaceae</taxon>
        <taxon>Paliureae</taxon>
        <taxon>Ziziphus</taxon>
    </lineage>
</organism>
<dbReference type="InterPro" id="IPR053085">
    <property type="entry name" value="Jasmonate-induced_protein"/>
</dbReference>
<dbReference type="AlphaFoldDB" id="A0A978VM20"/>
<dbReference type="Pfam" id="PF21230">
    <property type="entry name" value="Nakanori"/>
    <property type="match status" value="1"/>
</dbReference>
<evidence type="ECO:0008006" key="3">
    <source>
        <dbReference type="Google" id="ProtNLM"/>
    </source>
</evidence>
<evidence type="ECO:0000313" key="1">
    <source>
        <dbReference type="EMBL" id="KAH7536595.1"/>
    </source>
</evidence>
<evidence type="ECO:0000313" key="2">
    <source>
        <dbReference type="Proteomes" id="UP000813462"/>
    </source>
</evidence>
<name>A0A978VM20_ZIZJJ</name>
<proteinExistence type="predicted"/>
<dbReference type="PANTHER" id="PTHR36482">
    <property type="entry name" value="OSJNBA0024J22.15 PROTEIN"/>
    <property type="match status" value="1"/>
</dbReference>
<dbReference type="EMBL" id="JAEACU010000003">
    <property type="protein sequence ID" value="KAH7536595.1"/>
    <property type="molecule type" value="Genomic_DNA"/>
</dbReference>
<dbReference type="InterPro" id="IPR049065">
    <property type="entry name" value="Nakanori"/>
</dbReference>
<protein>
    <recommendedName>
        <fullName evidence="3">23 kDa jasmonate-induced protein-like</fullName>
    </recommendedName>
</protein>
<comment type="caution">
    <text evidence="1">The sequence shown here is derived from an EMBL/GenBank/DDBJ whole genome shotgun (WGS) entry which is preliminary data.</text>
</comment>
<dbReference type="PANTHER" id="PTHR36482:SF5">
    <property type="entry name" value="23 KDA JASMONATE-INDUCED PROTEIN-LIKE"/>
    <property type="match status" value="1"/>
</dbReference>
<sequence length="214" mass="23652">MADNLFGKPVTDATVKFYYPHKKVITAKDRAQVAFQLKEADEKSVNADKYVENLKERYGSGIATLVTIYNATGGTLVRYKDYDFHGHIGEVPYPNEIQNGQWAAFLHVHTPWTLRGSSAAIVYSGSNNAGDKVAWLNAWSNPHHGTNYVYTEVRPPSHYDPDGVWDAVESLFKTDNFSDNSNGGYTIASIGQNSPYKYVGTMTLDGVIDSSASN</sequence>
<gene>
    <name evidence="1" type="ORF">FEM48_Zijuj03G0001500</name>
</gene>
<dbReference type="OrthoDB" id="2617878at2759"/>
<dbReference type="Gene3D" id="2.60.270.50">
    <property type="match status" value="1"/>
</dbReference>
<reference evidence="1" key="1">
    <citation type="journal article" date="2021" name="Front. Plant Sci.">
        <title>Chromosome-Scale Genome Assembly for Chinese Sour Jujube and Insights Into Its Genome Evolution and Domestication Signature.</title>
        <authorList>
            <person name="Shen L.-Y."/>
            <person name="Luo H."/>
            <person name="Wang X.-L."/>
            <person name="Wang X.-M."/>
            <person name="Qiu X.-J."/>
            <person name="Liu H."/>
            <person name="Zhou S.-S."/>
            <person name="Jia K.-H."/>
            <person name="Nie S."/>
            <person name="Bao Y.-T."/>
            <person name="Zhang R.-G."/>
            <person name="Yun Q.-Z."/>
            <person name="Chai Y.-H."/>
            <person name="Lu J.-Y."/>
            <person name="Li Y."/>
            <person name="Zhao S.-W."/>
            <person name="Mao J.-F."/>
            <person name="Jia S.-G."/>
            <person name="Mao Y.-M."/>
        </authorList>
    </citation>
    <scope>NUCLEOTIDE SEQUENCE</scope>
    <source>
        <strain evidence="1">AT0</strain>
        <tissue evidence="1">Leaf</tissue>
    </source>
</reference>
<dbReference type="Proteomes" id="UP000813462">
    <property type="component" value="Unassembled WGS sequence"/>
</dbReference>
<accession>A0A978VM20</accession>